<gene>
    <name evidence="9" type="ORF">EJV47_13915</name>
</gene>
<dbReference type="GO" id="GO:0019842">
    <property type="term" value="F:vitamin binding"/>
    <property type="evidence" value="ECO:0007669"/>
    <property type="project" value="TreeGrafter"/>
</dbReference>
<dbReference type="AlphaFoldDB" id="A0A431U1Z8"/>
<dbReference type="SMART" id="SM00752">
    <property type="entry name" value="HTTM"/>
    <property type="match status" value="1"/>
</dbReference>
<dbReference type="OrthoDB" id="341137at2"/>
<evidence type="ECO:0000256" key="5">
    <source>
        <dbReference type="ARBA" id="ARBA00023157"/>
    </source>
</evidence>
<dbReference type="RefSeq" id="WP_126693768.1">
    <property type="nucleotide sequence ID" value="NZ_RXOF01000007.1"/>
</dbReference>
<feature type="transmembrane region" description="Helical" evidence="7">
    <location>
        <begin position="153"/>
        <end position="173"/>
    </location>
</feature>
<keyword evidence="10" id="KW-1185">Reference proteome</keyword>
<evidence type="ECO:0000259" key="8">
    <source>
        <dbReference type="SMART" id="SM00752"/>
    </source>
</evidence>
<feature type="transmembrane region" description="Helical" evidence="7">
    <location>
        <begin position="67"/>
        <end position="85"/>
    </location>
</feature>
<feature type="transmembrane region" description="Helical" evidence="7">
    <location>
        <begin position="91"/>
        <end position="108"/>
    </location>
</feature>
<protein>
    <submittedName>
        <fullName evidence="9">HTTM domain-containing protein</fullName>
    </submittedName>
</protein>
<feature type="transmembrane region" description="Helical" evidence="7">
    <location>
        <begin position="117"/>
        <end position="133"/>
    </location>
</feature>
<dbReference type="EMBL" id="RXOF01000007">
    <property type="protein sequence ID" value="RTQ49237.1"/>
    <property type="molecule type" value="Genomic_DNA"/>
</dbReference>
<accession>A0A431U1Z8</accession>
<evidence type="ECO:0000256" key="4">
    <source>
        <dbReference type="ARBA" id="ARBA00023136"/>
    </source>
</evidence>
<dbReference type="PANTHER" id="PTHR12639:SF7">
    <property type="entry name" value="HTTM DOMAIN-CONTAINING PROTEIN"/>
    <property type="match status" value="1"/>
</dbReference>
<dbReference type="InterPro" id="IPR053934">
    <property type="entry name" value="HTTM_dom"/>
</dbReference>
<dbReference type="GO" id="GO:0012505">
    <property type="term" value="C:endomembrane system"/>
    <property type="evidence" value="ECO:0007669"/>
    <property type="project" value="UniProtKB-SubCell"/>
</dbReference>
<comment type="subcellular location">
    <subcellularLocation>
        <location evidence="1">Endomembrane system</location>
        <topology evidence="1">Multi-pass membrane protein</topology>
    </subcellularLocation>
</comment>
<dbReference type="PANTHER" id="PTHR12639">
    <property type="entry name" value="VITAMIN K-DEPENDENT GAMMA-CARBOXYLASE"/>
    <property type="match status" value="1"/>
</dbReference>
<evidence type="ECO:0000256" key="1">
    <source>
        <dbReference type="ARBA" id="ARBA00004127"/>
    </source>
</evidence>
<feature type="transmembrane region" description="Helical" evidence="7">
    <location>
        <begin position="209"/>
        <end position="228"/>
    </location>
</feature>
<feature type="domain" description="HTTM-like" evidence="8">
    <location>
        <begin position="13"/>
        <end position="271"/>
    </location>
</feature>
<comment type="caution">
    <text evidence="9">The sequence shown here is derived from an EMBL/GenBank/DDBJ whole genome shotgun (WGS) entry which is preliminary data.</text>
</comment>
<evidence type="ECO:0000256" key="3">
    <source>
        <dbReference type="ARBA" id="ARBA00022989"/>
    </source>
</evidence>
<name>A0A431U1Z8_9BACT</name>
<dbReference type="Pfam" id="PF22777">
    <property type="entry name" value="VKGC_lumenal_dom"/>
    <property type="match status" value="1"/>
</dbReference>
<feature type="transmembrane region" description="Helical" evidence="7">
    <location>
        <begin position="20"/>
        <end position="46"/>
    </location>
</feature>
<dbReference type="GO" id="GO:0008488">
    <property type="term" value="F:gamma-glutamyl carboxylase activity"/>
    <property type="evidence" value="ECO:0007669"/>
    <property type="project" value="InterPro"/>
</dbReference>
<dbReference type="Pfam" id="PF05090">
    <property type="entry name" value="HTTM"/>
    <property type="match status" value="1"/>
</dbReference>
<reference evidence="9 10" key="1">
    <citation type="submission" date="2018-12" db="EMBL/GenBank/DDBJ databases">
        <title>Hymenobacter gummosus sp. nov., isolated from a spring.</title>
        <authorList>
            <person name="Nie L."/>
        </authorList>
    </citation>
    <scope>NUCLEOTIDE SEQUENCE [LARGE SCALE GENOMIC DNA]</scope>
    <source>
        <strain evidence="9 10">KCTC 52166</strain>
    </source>
</reference>
<keyword evidence="2 7" id="KW-0812">Transmembrane</keyword>
<keyword evidence="6" id="KW-0456">Lyase</keyword>
<feature type="transmembrane region" description="Helical" evidence="7">
    <location>
        <begin position="240"/>
        <end position="268"/>
    </location>
</feature>
<evidence type="ECO:0000256" key="6">
    <source>
        <dbReference type="ARBA" id="ARBA00023239"/>
    </source>
</evidence>
<evidence type="ECO:0000256" key="7">
    <source>
        <dbReference type="SAM" id="Phobius"/>
    </source>
</evidence>
<dbReference type="InterPro" id="IPR011020">
    <property type="entry name" value="HTTM-like"/>
</dbReference>
<keyword evidence="4 7" id="KW-0472">Membrane</keyword>
<dbReference type="Proteomes" id="UP000282184">
    <property type="component" value="Unassembled WGS sequence"/>
</dbReference>
<organism evidence="9 10">
    <name type="scientific">Hymenobacter gummosus</name>
    <dbReference type="NCBI Taxonomy" id="1776032"/>
    <lineage>
        <taxon>Bacteria</taxon>
        <taxon>Pseudomonadati</taxon>
        <taxon>Bacteroidota</taxon>
        <taxon>Cytophagia</taxon>
        <taxon>Cytophagales</taxon>
        <taxon>Hymenobacteraceae</taxon>
        <taxon>Hymenobacter</taxon>
    </lineage>
</organism>
<keyword evidence="3 7" id="KW-1133">Transmembrane helix</keyword>
<dbReference type="InterPro" id="IPR053935">
    <property type="entry name" value="VKGC_lumenal_dom"/>
</dbReference>
<evidence type="ECO:0000256" key="2">
    <source>
        <dbReference type="ARBA" id="ARBA00022692"/>
    </source>
</evidence>
<dbReference type="InterPro" id="IPR007782">
    <property type="entry name" value="VKG_COase"/>
</dbReference>
<keyword evidence="5" id="KW-1015">Disulfide bond</keyword>
<sequence length="463" mass="51604">MQPTVSRLTRALFRPVDIAWLVYLRLAAGVLLALEHGGGLVIGRVLNYTAPRFHLRYFGWEWLPHPPAAVIYGIYGLIVGSGVAVAAGWRYRGAAVLLSLGYTALLLLEETEYINHFYLYALLAAVLALLPAHRAASADVRAGRVAPAATVPAWMRAVVLFQIGLVYVFAALAKLNPDWLAARPLTVWMAAKAQYPVVGGLLAHPFTPWLMSYGGLAFDALVVPLLLWRRTRVWGFAWAALFHLCNVVVFGLGTFPWVALLLTSLFFAPDFPRRLPGFVGRWFRRRLPAPSTTLGSDAAVADQAEAAALPPPRVRRRVLVGLAAFAAVQLLLPLRHFLYPADVHWTEEGHRFSWHLMLRAKSGWARFRVQLPDGREQIEWPDQYLTPNQARKLVDSPDLLLEFAHRLAENYRRRGLQPVAVYCDSQLSLNGHPSRPLVSPQLNLLTQQRGLGHYAWVLPGPGE</sequence>
<proteinExistence type="predicted"/>
<evidence type="ECO:0000313" key="9">
    <source>
        <dbReference type="EMBL" id="RTQ49237.1"/>
    </source>
</evidence>
<evidence type="ECO:0000313" key="10">
    <source>
        <dbReference type="Proteomes" id="UP000282184"/>
    </source>
</evidence>